<evidence type="ECO:0000256" key="3">
    <source>
        <dbReference type="ARBA" id="ARBA00023004"/>
    </source>
</evidence>
<dbReference type="InterPro" id="IPR008775">
    <property type="entry name" value="Phytyl_CoA_dOase-like"/>
</dbReference>
<dbReference type="Pfam" id="PF05721">
    <property type="entry name" value="PhyH"/>
    <property type="match status" value="1"/>
</dbReference>
<protein>
    <recommendedName>
        <fullName evidence="6">Phytanoyl-CoA dioxygenase</fullName>
    </recommendedName>
</protein>
<dbReference type="AlphaFoldDB" id="A0A8X8XE56"/>
<organism evidence="4">
    <name type="scientific">Salvia splendens</name>
    <name type="common">Scarlet sage</name>
    <dbReference type="NCBI Taxonomy" id="180675"/>
    <lineage>
        <taxon>Eukaryota</taxon>
        <taxon>Viridiplantae</taxon>
        <taxon>Streptophyta</taxon>
        <taxon>Embryophyta</taxon>
        <taxon>Tracheophyta</taxon>
        <taxon>Spermatophyta</taxon>
        <taxon>Magnoliopsida</taxon>
        <taxon>eudicotyledons</taxon>
        <taxon>Gunneridae</taxon>
        <taxon>Pentapetalae</taxon>
        <taxon>asterids</taxon>
        <taxon>lamiids</taxon>
        <taxon>Lamiales</taxon>
        <taxon>Lamiaceae</taxon>
        <taxon>Nepetoideae</taxon>
        <taxon>Mentheae</taxon>
        <taxon>Salviinae</taxon>
        <taxon>Salvia</taxon>
        <taxon>Salvia subgen. Calosphace</taxon>
        <taxon>core Calosphace</taxon>
    </lineage>
</organism>
<dbReference type="Gene3D" id="2.60.120.620">
    <property type="entry name" value="q2cbj1_9rhob like domain"/>
    <property type="match status" value="1"/>
</dbReference>
<dbReference type="PANTHER" id="PTHR20883:SF15">
    <property type="entry name" value="PHYTANOYL-COA DIOXYGENASE DOMAIN-CONTAINING PROTEIN 1"/>
    <property type="match status" value="1"/>
</dbReference>
<dbReference type="GO" id="GO:0046872">
    <property type="term" value="F:metal ion binding"/>
    <property type="evidence" value="ECO:0007669"/>
    <property type="project" value="UniProtKB-KW"/>
</dbReference>
<sequence>MGISGNLNPDQLEFFNSQGYLVLDSFSSADEIRSLRSRMDQLLEEFDFSSQASIFSTTNQQQTTDDYFFESAEKISFFFEEKAFGDDGSLKQPKQLSINKVGHALHELDPTFKSFSTSEKATGLLSSLGYKRPIVIQSMYIFKQPGIGGEVVPHQDNSFLYTYPPTCTGLWLALEDATVTNGCLWAIPGSHKAGLVRRFIRDETGVHFDKPSPSYDQKDFVSIEVKAGALVVIHGDLIHQSFENKSSTSRHAYSLHVVDTDGCKWVDDNWIRRKVEAEPLYAS</sequence>
<dbReference type="OrthoDB" id="445007at2759"/>
<dbReference type="Proteomes" id="UP000298416">
    <property type="component" value="Unassembled WGS sequence"/>
</dbReference>
<dbReference type="GO" id="GO:0048244">
    <property type="term" value="F:phytanoyl-CoA dioxygenase activity"/>
    <property type="evidence" value="ECO:0007669"/>
    <property type="project" value="TreeGrafter"/>
</dbReference>
<evidence type="ECO:0000313" key="5">
    <source>
        <dbReference type="Proteomes" id="UP000298416"/>
    </source>
</evidence>
<evidence type="ECO:0008006" key="6">
    <source>
        <dbReference type="Google" id="ProtNLM"/>
    </source>
</evidence>
<dbReference type="SUPFAM" id="SSF51197">
    <property type="entry name" value="Clavaminate synthase-like"/>
    <property type="match status" value="1"/>
</dbReference>
<name>A0A8X8XE56_SALSN</name>
<keyword evidence="5" id="KW-1185">Reference proteome</keyword>
<evidence type="ECO:0000256" key="2">
    <source>
        <dbReference type="ARBA" id="ARBA00022723"/>
    </source>
</evidence>
<reference evidence="4" key="2">
    <citation type="submission" date="2020-08" db="EMBL/GenBank/DDBJ databases">
        <title>Plant Genome Project.</title>
        <authorList>
            <person name="Zhang R.-G."/>
        </authorList>
    </citation>
    <scope>NUCLEOTIDE SEQUENCE</scope>
    <source>
        <strain evidence="4">Huo1</strain>
        <tissue evidence="4">Leaf</tissue>
    </source>
</reference>
<evidence type="ECO:0000256" key="1">
    <source>
        <dbReference type="ARBA" id="ARBA00001962"/>
    </source>
</evidence>
<keyword evidence="3" id="KW-0408">Iron</keyword>
<keyword evidence="2" id="KW-0479">Metal-binding</keyword>
<evidence type="ECO:0000313" key="4">
    <source>
        <dbReference type="EMBL" id="KAG6410403.1"/>
    </source>
</evidence>
<comment type="cofactor">
    <cofactor evidence="1">
        <name>Fe cation</name>
        <dbReference type="ChEBI" id="CHEBI:24875"/>
    </cofactor>
</comment>
<accession>A0A8X8XE56</accession>
<proteinExistence type="predicted"/>
<gene>
    <name evidence="4" type="ORF">SASPL_128462</name>
</gene>
<reference evidence="4" key="1">
    <citation type="submission" date="2018-01" db="EMBL/GenBank/DDBJ databases">
        <authorList>
            <person name="Mao J.F."/>
        </authorList>
    </citation>
    <scope>NUCLEOTIDE SEQUENCE</scope>
    <source>
        <strain evidence="4">Huo1</strain>
        <tissue evidence="4">Leaf</tissue>
    </source>
</reference>
<dbReference type="PANTHER" id="PTHR20883">
    <property type="entry name" value="PHYTANOYL-COA DIOXYGENASE DOMAIN CONTAINING 1"/>
    <property type="match status" value="1"/>
</dbReference>
<dbReference type="EMBL" id="PNBA02000010">
    <property type="protein sequence ID" value="KAG6410403.1"/>
    <property type="molecule type" value="Genomic_DNA"/>
</dbReference>
<comment type="caution">
    <text evidence="4">The sequence shown here is derived from an EMBL/GenBank/DDBJ whole genome shotgun (WGS) entry which is preliminary data.</text>
</comment>